<gene>
    <name evidence="3" type="ORF">PtoMrB4_30600</name>
</gene>
<name>A0A679GF81_9GAMM</name>
<feature type="coiled-coil region" evidence="1">
    <location>
        <begin position="27"/>
        <end position="96"/>
    </location>
</feature>
<feature type="chain" id="PRO_5025521788" description="DNA repair protein" evidence="2">
    <location>
        <begin position="24"/>
        <end position="211"/>
    </location>
</feature>
<evidence type="ECO:0000313" key="3">
    <source>
        <dbReference type="EMBL" id="BCA29083.1"/>
    </source>
</evidence>
<evidence type="ECO:0000313" key="4">
    <source>
        <dbReference type="Proteomes" id="UP000501237"/>
    </source>
</evidence>
<reference evidence="3 4" key="1">
    <citation type="journal article" date="2020" name="Microbiol. Resour. Announc.">
        <title>Complete genome sequence of Pseudomonas otitidis strain MrB4, isolated from Lake Biwa in Japan.</title>
        <authorList>
            <person name="Miyazaki K."/>
            <person name="Hase E."/>
            <person name="Maruya T."/>
        </authorList>
    </citation>
    <scope>NUCLEOTIDE SEQUENCE [LARGE SCALE GENOMIC DNA]</scope>
    <source>
        <strain evidence="3 4">MrB4</strain>
    </source>
</reference>
<dbReference type="AlphaFoldDB" id="A0A679GF81"/>
<dbReference type="GeneID" id="57398275"/>
<proteinExistence type="predicted"/>
<dbReference type="KEGG" id="poj:PtoMrB4_30600"/>
<evidence type="ECO:0000256" key="2">
    <source>
        <dbReference type="SAM" id="SignalP"/>
    </source>
</evidence>
<evidence type="ECO:0008006" key="5">
    <source>
        <dbReference type="Google" id="ProtNLM"/>
    </source>
</evidence>
<organism evidence="3 4">
    <name type="scientific">Metapseudomonas otitidis</name>
    <dbReference type="NCBI Taxonomy" id="319939"/>
    <lineage>
        <taxon>Bacteria</taxon>
        <taxon>Pseudomonadati</taxon>
        <taxon>Pseudomonadota</taxon>
        <taxon>Gammaproteobacteria</taxon>
        <taxon>Pseudomonadales</taxon>
        <taxon>Pseudomonadaceae</taxon>
        <taxon>Metapseudomonas</taxon>
    </lineage>
</organism>
<accession>A0A679GF81</accession>
<dbReference type="Proteomes" id="UP000501237">
    <property type="component" value="Chromosome"/>
</dbReference>
<keyword evidence="2" id="KW-0732">Signal</keyword>
<keyword evidence="1" id="KW-0175">Coiled coil</keyword>
<feature type="signal peptide" evidence="2">
    <location>
        <begin position="1"/>
        <end position="23"/>
    </location>
</feature>
<sequence length="211" mass="23238">MNTRSRSALALGLALLASSGAHAEGMEERLRTQLRSTTQQLQALQSEQAQAAAARSAAESQLSTAQAQIKRLEAELAKARQQNEQLAGQQAALHEAAQAQVAASNEQVGKFKQAYEELLTRARGVEAARVQLTSDLAARDEQLQQCTTRNHEMYQVAREVLDAYERIDVADVVKLRQPFASRARVKFEELAQSYGDRLYDTQFDAALAPKP</sequence>
<evidence type="ECO:0000256" key="1">
    <source>
        <dbReference type="SAM" id="Coils"/>
    </source>
</evidence>
<protein>
    <recommendedName>
        <fullName evidence="5">DNA repair protein</fullName>
    </recommendedName>
</protein>
<dbReference type="Gene3D" id="1.10.287.1490">
    <property type="match status" value="1"/>
</dbReference>
<dbReference type="RefSeq" id="WP_172433809.1">
    <property type="nucleotide sequence ID" value="NZ_AP022642.1"/>
</dbReference>
<dbReference type="EMBL" id="AP022642">
    <property type="protein sequence ID" value="BCA29083.1"/>
    <property type="molecule type" value="Genomic_DNA"/>
</dbReference>